<dbReference type="Pfam" id="PF07963">
    <property type="entry name" value="N_methyl"/>
    <property type="match status" value="1"/>
</dbReference>
<dbReference type="AlphaFoldDB" id="A0A5P2HGH5"/>
<keyword evidence="9 11" id="KW-0472">Membrane</keyword>
<dbReference type="NCBIfam" id="TIGR02532">
    <property type="entry name" value="IV_pilin_GFxxxE"/>
    <property type="match status" value="1"/>
</dbReference>
<evidence type="ECO:0000256" key="10">
    <source>
        <dbReference type="SAM" id="MobiDB-lite"/>
    </source>
</evidence>
<comment type="similarity">
    <text evidence="2">Belongs to the GSP G family.</text>
</comment>
<dbReference type="NCBIfam" id="TIGR01710">
    <property type="entry name" value="typeII_sec_gspG"/>
    <property type="match status" value="1"/>
</dbReference>
<dbReference type="RefSeq" id="WP_150376957.1">
    <property type="nucleotide sequence ID" value="NZ_CP044067.1"/>
</dbReference>
<reference evidence="13 14" key="1">
    <citation type="submission" date="2019-09" db="EMBL/GenBank/DDBJ databases">
        <title>FDA dAtabase for Regulatory Grade micrObial Sequences (FDA-ARGOS): Supporting development and validation of Infectious Disease Dx tests.</title>
        <authorList>
            <person name="Sciortino C."/>
            <person name="Tallon L."/>
            <person name="Sadzewicz L."/>
            <person name="Vavikolanu K."/>
            <person name="Mehta A."/>
            <person name="Aluvathingal J."/>
            <person name="Nadendla S."/>
            <person name="Nandy P."/>
            <person name="Geyer C."/>
            <person name="Yan Y."/>
            <person name="Sichtig H."/>
        </authorList>
    </citation>
    <scope>NUCLEOTIDE SEQUENCE [LARGE SCALE GENOMIC DNA]</scope>
    <source>
        <strain evidence="13 14">FDAARGOS_664</strain>
    </source>
</reference>
<proteinExistence type="inferred from homology"/>
<evidence type="ECO:0000256" key="8">
    <source>
        <dbReference type="ARBA" id="ARBA00022989"/>
    </source>
</evidence>
<keyword evidence="4" id="KW-1003">Cell membrane</keyword>
<gene>
    <name evidence="13" type="primary">gspG</name>
    <name evidence="13" type="ORF">FOB72_30480</name>
</gene>
<evidence type="ECO:0000313" key="14">
    <source>
        <dbReference type="Proteomes" id="UP000322822"/>
    </source>
</evidence>
<dbReference type="PRINTS" id="PR00813">
    <property type="entry name" value="BCTERIALGSPG"/>
</dbReference>
<feature type="region of interest" description="Disordered" evidence="10">
    <location>
        <begin position="113"/>
        <end position="150"/>
    </location>
</feature>
<keyword evidence="6" id="KW-0997">Cell inner membrane</keyword>
<feature type="domain" description="Type II secretion system protein GspG C-terminal" evidence="12">
    <location>
        <begin position="43"/>
        <end position="149"/>
    </location>
</feature>
<accession>A0A5P2HGH5</accession>
<dbReference type="InterPro" id="IPR045584">
    <property type="entry name" value="Pilin-like"/>
</dbReference>
<evidence type="ECO:0000313" key="13">
    <source>
        <dbReference type="EMBL" id="QET06239.1"/>
    </source>
</evidence>
<dbReference type="GO" id="GO:0005886">
    <property type="term" value="C:plasma membrane"/>
    <property type="evidence" value="ECO:0007669"/>
    <property type="project" value="UniProtKB-SubCell"/>
</dbReference>
<evidence type="ECO:0000256" key="2">
    <source>
        <dbReference type="ARBA" id="ARBA00009984"/>
    </source>
</evidence>
<dbReference type="InterPro" id="IPR012902">
    <property type="entry name" value="N_methyl_site"/>
</dbReference>
<keyword evidence="7 11" id="KW-0812">Transmembrane</keyword>
<organism evidence="13 14">
    <name type="scientific">Cupriavidus pauculus</name>
    <dbReference type="NCBI Taxonomy" id="82633"/>
    <lineage>
        <taxon>Bacteria</taxon>
        <taxon>Pseudomonadati</taxon>
        <taxon>Pseudomonadota</taxon>
        <taxon>Betaproteobacteria</taxon>
        <taxon>Burkholderiales</taxon>
        <taxon>Burkholderiaceae</taxon>
        <taxon>Cupriavidus</taxon>
    </lineage>
</organism>
<dbReference type="GO" id="GO:0015628">
    <property type="term" value="P:protein secretion by the type II secretion system"/>
    <property type="evidence" value="ECO:0007669"/>
    <property type="project" value="InterPro"/>
</dbReference>
<evidence type="ECO:0000256" key="3">
    <source>
        <dbReference type="ARBA" id="ARBA00020042"/>
    </source>
</evidence>
<feature type="transmembrane region" description="Helical" evidence="11">
    <location>
        <begin position="21"/>
        <end position="40"/>
    </location>
</feature>
<evidence type="ECO:0000259" key="12">
    <source>
        <dbReference type="Pfam" id="PF08334"/>
    </source>
</evidence>
<name>A0A5P2HGH5_9BURK</name>
<evidence type="ECO:0000256" key="5">
    <source>
        <dbReference type="ARBA" id="ARBA00022481"/>
    </source>
</evidence>
<evidence type="ECO:0000256" key="4">
    <source>
        <dbReference type="ARBA" id="ARBA00022475"/>
    </source>
</evidence>
<dbReference type="Pfam" id="PF08334">
    <property type="entry name" value="T2SSG"/>
    <property type="match status" value="1"/>
</dbReference>
<evidence type="ECO:0000256" key="1">
    <source>
        <dbReference type="ARBA" id="ARBA00004377"/>
    </source>
</evidence>
<sequence>MRGHLRARSRRWRDTGHRRGFTLLELLVVLLIIALLAGYVGPRLFGEVGKAKTKTAASQMKSIANALDRYRLDTGRFPSTEAGLQSLMTNQGNVTGWDGPYMSSEMPADPWGRPYVYRSPGDGGKDYDLLTLGGDGKPGGTGEDQDVVSK</sequence>
<evidence type="ECO:0000256" key="9">
    <source>
        <dbReference type="ARBA" id="ARBA00023136"/>
    </source>
</evidence>
<dbReference type="Proteomes" id="UP000322822">
    <property type="component" value="Chromosome 2"/>
</dbReference>
<comment type="subcellular location">
    <subcellularLocation>
        <location evidence="1">Cell inner membrane</location>
        <topology evidence="1">Single-pass membrane protein</topology>
    </subcellularLocation>
</comment>
<dbReference type="SUPFAM" id="SSF54523">
    <property type="entry name" value="Pili subunits"/>
    <property type="match status" value="1"/>
</dbReference>
<evidence type="ECO:0000256" key="7">
    <source>
        <dbReference type="ARBA" id="ARBA00022692"/>
    </source>
</evidence>
<dbReference type="PANTHER" id="PTHR30093:SF44">
    <property type="entry name" value="TYPE II SECRETION SYSTEM CORE PROTEIN G"/>
    <property type="match status" value="1"/>
</dbReference>
<dbReference type="InterPro" id="IPR010054">
    <property type="entry name" value="Type2_sec_GspG"/>
</dbReference>
<dbReference type="GO" id="GO:0015627">
    <property type="term" value="C:type II protein secretion system complex"/>
    <property type="evidence" value="ECO:0007669"/>
    <property type="project" value="InterPro"/>
</dbReference>
<dbReference type="OrthoDB" id="9795612at2"/>
<evidence type="ECO:0000256" key="11">
    <source>
        <dbReference type="SAM" id="Phobius"/>
    </source>
</evidence>
<dbReference type="PANTHER" id="PTHR30093">
    <property type="entry name" value="GENERAL SECRETION PATHWAY PROTEIN G"/>
    <property type="match status" value="1"/>
</dbReference>
<dbReference type="InterPro" id="IPR000983">
    <property type="entry name" value="Bac_GSPG_pilin"/>
</dbReference>
<dbReference type="Gene3D" id="3.30.700.10">
    <property type="entry name" value="Glycoprotein, Type 4 Pilin"/>
    <property type="match status" value="1"/>
</dbReference>
<feature type="compositionally biased region" description="Gly residues" evidence="10">
    <location>
        <begin position="133"/>
        <end position="142"/>
    </location>
</feature>
<keyword evidence="8 11" id="KW-1133">Transmembrane helix</keyword>
<dbReference type="EMBL" id="CP044067">
    <property type="protein sequence ID" value="QET06239.1"/>
    <property type="molecule type" value="Genomic_DNA"/>
</dbReference>
<keyword evidence="5" id="KW-0488">Methylation</keyword>
<evidence type="ECO:0000256" key="6">
    <source>
        <dbReference type="ARBA" id="ARBA00022519"/>
    </source>
</evidence>
<dbReference type="InterPro" id="IPR013545">
    <property type="entry name" value="T2SS_protein-GspG_C"/>
</dbReference>
<protein>
    <recommendedName>
        <fullName evidence="3">Type II secretion system core protein G</fullName>
    </recommendedName>
</protein>